<dbReference type="RefSeq" id="WP_141161270.1">
    <property type="nucleotide sequence ID" value="NZ_JAUSTB010000008.1"/>
</dbReference>
<evidence type="ECO:0000256" key="1">
    <source>
        <dbReference type="ARBA" id="ARBA00022553"/>
    </source>
</evidence>
<dbReference type="GO" id="GO:0003677">
    <property type="term" value="F:DNA binding"/>
    <property type="evidence" value="ECO:0007669"/>
    <property type="project" value="UniProtKB-KW"/>
</dbReference>
<evidence type="ECO:0000256" key="5">
    <source>
        <dbReference type="PROSITE-ProRule" id="PRU00169"/>
    </source>
</evidence>
<dbReference type="PANTHER" id="PTHR43214">
    <property type="entry name" value="TWO-COMPONENT RESPONSE REGULATOR"/>
    <property type="match status" value="1"/>
</dbReference>
<dbReference type="PRINTS" id="PR00038">
    <property type="entry name" value="HTHLUXR"/>
</dbReference>
<keyword evidence="3 7" id="KW-0238">DNA-binding</keyword>
<dbReference type="PROSITE" id="PS50110">
    <property type="entry name" value="RESPONSE_REGULATORY"/>
    <property type="match status" value="1"/>
</dbReference>
<dbReference type="InterPro" id="IPR001789">
    <property type="entry name" value="Sig_transdc_resp-reg_receiver"/>
</dbReference>
<evidence type="ECO:0000256" key="3">
    <source>
        <dbReference type="ARBA" id="ARBA00023125"/>
    </source>
</evidence>
<name>A0AAJ1SV33_9MICC</name>
<dbReference type="InterPro" id="IPR016032">
    <property type="entry name" value="Sig_transdc_resp-reg_C-effctor"/>
</dbReference>
<dbReference type="GO" id="GO:0000160">
    <property type="term" value="P:phosphorelay signal transduction system"/>
    <property type="evidence" value="ECO:0007669"/>
    <property type="project" value="InterPro"/>
</dbReference>
<keyword evidence="4" id="KW-0804">Transcription</keyword>
<keyword evidence="8" id="KW-1185">Reference proteome</keyword>
<sequence>MNTPADPTGGAAFPALPVRVFVLNDHEMVRRGLADLLEHAGFDVVGESGSAAEAGRLIHILQPDIVVLDDRLPDGTGIEVCRNLRSTDPDVKCLILTGWDEQHAVRAAVLAGASGYVLKRIGDHDALINCLRVTAAGIQPMGPGVRERVAESLYATASAPWLTAMTRTERSVLALMARGLSNHQIGQELVMTEAVVGASVSAVLQKLGFRRRVHLIPAPIPRAWELLH</sequence>
<gene>
    <name evidence="7" type="ORF">J2T23_002731</name>
</gene>
<dbReference type="InterPro" id="IPR011006">
    <property type="entry name" value="CheY-like_superfamily"/>
</dbReference>
<dbReference type="InterPro" id="IPR058245">
    <property type="entry name" value="NreC/VraR/RcsB-like_REC"/>
</dbReference>
<keyword evidence="2" id="KW-0805">Transcription regulation</keyword>
<reference evidence="7 8" key="1">
    <citation type="submission" date="2023-07" db="EMBL/GenBank/DDBJ databases">
        <title>Sorghum-associated microbial communities from plants grown in Nebraska, USA.</title>
        <authorList>
            <person name="Schachtman D."/>
        </authorList>
    </citation>
    <scope>NUCLEOTIDE SEQUENCE [LARGE SCALE GENOMIC DNA]</scope>
    <source>
        <strain evidence="7 8">DS1001</strain>
    </source>
</reference>
<dbReference type="Gene3D" id="3.40.50.2300">
    <property type="match status" value="1"/>
</dbReference>
<dbReference type="InterPro" id="IPR039420">
    <property type="entry name" value="WalR-like"/>
</dbReference>
<proteinExistence type="predicted"/>
<evidence type="ECO:0000256" key="4">
    <source>
        <dbReference type="ARBA" id="ARBA00023163"/>
    </source>
</evidence>
<dbReference type="PANTHER" id="PTHR43214:SF24">
    <property type="entry name" value="TRANSCRIPTIONAL REGULATORY PROTEIN NARL-RELATED"/>
    <property type="match status" value="1"/>
</dbReference>
<evidence type="ECO:0000313" key="8">
    <source>
        <dbReference type="Proteomes" id="UP001239267"/>
    </source>
</evidence>
<evidence type="ECO:0000256" key="2">
    <source>
        <dbReference type="ARBA" id="ARBA00023015"/>
    </source>
</evidence>
<dbReference type="Pfam" id="PF00196">
    <property type="entry name" value="GerE"/>
    <property type="match status" value="1"/>
</dbReference>
<dbReference type="SUPFAM" id="SSF46894">
    <property type="entry name" value="C-terminal effector domain of the bipartite response regulators"/>
    <property type="match status" value="1"/>
</dbReference>
<accession>A0AAJ1SV33</accession>
<evidence type="ECO:0000313" key="7">
    <source>
        <dbReference type="EMBL" id="MDQ0146829.1"/>
    </source>
</evidence>
<dbReference type="SMART" id="SM00421">
    <property type="entry name" value="HTH_LUXR"/>
    <property type="match status" value="1"/>
</dbReference>
<dbReference type="AlphaFoldDB" id="A0AAJ1SV33"/>
<dbReference type="EMBL" id="JAUSTB010000008">
    <property type="protein sequence ID" value="MDQ0146829.1"/>
    <property type="molecule type" value="Genomic_DNA"/>
</dbReference>
<dbReference type="SUPFAM" id="SSF52172">
    <property type="entry name" value="CheY-like"/>
    <property type="match status" value="1"/>
</dbReference>
<dbReference type="CDD" id="cd17535">
    <property type="entry name" value="REC_NarL-like"/>
    <property type="match status" value="1"/>
</dbReference>
<comment type="caution">
    <text evidence="7">The sequence shown here is derived from an EMBL/GenBank/DDBJ whole genome shotgun (WGS) entry which is preliminary data.</text>
</comment>
<evidence type="ECO:0000259" key="6">
    <source>
        <dbReference type="PROSITE" id="PS50110"/>
    </source>
</evidence>
<keyword evidence="1 5" id="KW-0597">Phosphoprotein</keyword>
<feature type="domain" description="Response regulatory" evidence="6">
    <location>
        <begin position="19"/>
        <end position="134"/>
    </location>
</feature>
<protein>
    <submittedName>
        <fullName evidence="7">DNA-binding NarL/FixJ family response regulator</fullName>
    </submittedName>
</protein>
<dbReference type="Pfam" id="PF00072">
    <property type="entry name" value="Response_reg"/>
    <property type="match status" value="1"/>
</dbReference>
<organism evidence="7 8">
    <name type="scientific">Pseudarthrobacter niigatensis</name>
    <dbReference type="NCBI Taxonomy" id="369935"/>
    <lineage>
        <taxon>Bacteria</taxon>
        <taxon>Bacillati</taxon>
        <taxon>Actinomycetota</taxon>
        <taxon>Actinomycetes</taxon>
        <taxon>Micrococcales</taxon>
        <taxon>Micrococcaceae</taxon>
        <taxon>Pseudarthrobacter</taxon>
    </lineage>
</organism>
<dbReference type="InterPro" id="IPR000792">
    <property type="entry name" value="Tscrpt_reg_LuxR_C"/>
</dbReference>
<dbReference type="GO" id="GO:0006355">
    <property type="term" value="P:regulation of DNA-templated transcription"/>
    <property type="evidence" value="ECO:0007669"/>
    <property type="project" value="InterPro"/>
</dbReference>
<feature type="modified residue" description="4-aspartylphosphate" evidence="5">
    <location>
        <position position="69"/>
    </location>
</feature>
<dbReference type="SMART" id="SM00448">
    <property type="entry name" value="REC"/>
    <property type="match status" value="1"/>
</dbReference>
<dbReference type="Proteomes" id="UP001239267">
    <property type="component" value="Unassembled WGS sequence"/>
</dbReference>